<dbReference type="Pfam" id="PF09721">
    <property type="entry name" value="Exosortase_EpsH"/>
    <property type="match status" value="1"/>
</dbReference>
<evidence type="ECO:0000256" key="6">
    <source>
        <dbReference type="ARBA" id="ARBA00022989"/>
    </source>
</evidence>
<feature type="transmembrane region" description="Helical" evidence="9">
    <location>
        <begin position="37"/>
        <end position="60"/>
    </location>
</feature>
<evidence type="ECO:0000256" key="3">
    <source>
        <dbReference type="ARBA" id="ARBA00022670"/>
    </source>
</evidence>
<keyword evidence="6 9" id="KW-1133">Transmembrane helix</keyword>
<keyword evidence="7 9" id="KW-0472">Membrane</keyword>
<reference evidence="10 11" key="1">
    <citation type="submission" date="2023-06" db="EMBL/GenBank/DDBJ databases">
        <title>Roseiconus lacunae JC819 isolated from Gulf of Mannar region, Tamil Nadu.</title>
        <authorList>
            <person name="Pk S."/>
            <person name="Ch S."/>
            <person name="Ch V.R."/>
        </authorList>
    </citation>
    <scope>NUCLEOTIDE SEQUENCE [LARGE SCALE GENOMIC DNA]</scope>
    <source>
        <strain evidence="10 11">JC819</strain>
    </source>
</reference>
<evidence type="ECO:0000256" key="2">
    <source>
        <dbReference type="ARBA" id="ARBA00022475"/>
    </source>
</evidence>
<dbReference type="NCBIfam" id="TIGR02602">
    <property type="entry name" value="8TM_EpsH"/>
    <property type="match status" value="1"/>
</dbReference>
<dbReference type="EMBL" id="JASZZN010000002">
    <property type="protein sequence ID" value="MDM4014568.1"/>
    <property type="molecule type" value="Genomic_DNA"/>
</dbReference>
<dbReference type="InterPro" id="IPR013426">
    <property type="entry name" value="EpsH-like"/>
</dbReference>
<feature type="compositionally biased region" description="Polar residues" evidence="8">
    <location>
        <begin position="1"/>
        <end position="15"/>
    </location>
</feature>
<dbReference type="Proteomes" id="UP001239462">
    <property type="component" value="Unassembled WGS sequence"/>
</dbReference>
<sequence length="325" mass="35103">MTNTPSSVATTQPSGKPTMGDRSSDQSPPSATSNPLAARWLIATAIICIAVLLTYWSVLLQLAGRWWGNQDYIHGFFVVPFAIYLAWSRRALFANQELRGQFWIGLPLIVLSVVMRGFSAYMSDPVLSPLSLPICLAGIVLIIGGIPMLKWLWPSLIILPFMIPLPDFMASWGNLALQRTATIASTFILQTLGIPAASFGNVIVLTNTELGVEEACSGLRSTVLFLAVSVSAALMLDDKLEGALAVMMAIPAAVLANIIRIVATGILYQYADSSLAEAVFHDFFGFLMLPLAAGMVWGVITLFRQLLPAEHDEYVPIGTIKSTTA</sequence>
<dbReference type="InterPro" id="IPR019127">
    <property type="entry name" value="Exosortase"/>
</dbReference>
<evidence type="ECO:0000256" key="9">
    <source>
        <dbReference type="SAM" id="Phobius"/>
    </source>
</evidence>
<proteinExistence type="predicted"/>
<accession>A0ABT7PDK7</accession>
<keyword evidence="4 9" id="KW-0812">Transmembrane</keyword>
<gene>
    <name evidence="10" type="ORF">QTN89_03930</name>
</gene>
<keyword evidence="11" id="KW-1185">Reference proteome</keyword>
<feature type="transmembrane region" description="Helical" evidence="9">
    <location>
        <begin position="130"/>
        <end position="149"/>
    </location>
</feature>
<organism evidence="10 11">
    <name type="scientific">Roseiconus lacunae</name>
    <dbReference type="NCBI Taxonomy" id="2605694"/>
    <lineage>
        <taxon>Bacteria</taxon>
        <taxon>Pseudomonadati</taxon>
        <taxon>Planctomycetota</taxon>
        <taxon>Planctomycetia</taxon>
        <taxon>Pirellulales</taxon>
        <taxon>Pirellulaceae</taxon>
        <taxon>Roseiconus</taxon>
    </lineage>
</organism>
<feature type="transmembrane region" description="Helical" evidence="9">
    <location>
        <begin position="218"/>
        <end position="236"/>
    </location>
</feature>
<feature type="transmembrane region" description="Helical" evidence="9">
    <location>
        <begin position="283"/>
        <end position="303"/>
    </location>
</feature>
<comment type="caution">
    <text evidence="10">The sequence shown here is derived from an EMBL/GenBank/DDBJ whole genome shotgun (WGS) entry which is preliminary data.</text>
</comment>
<feature type="transmembrane region" description="Helical" evidence="9">
    <location>
        <begin position="155"/>
        <end position="175"/>
    </location>
</feature>
<dbReference type="InterPro" id="IPR026392">
    <property type="entry name" value="Exo/Archaeosortase_dom"/>
</dbReference>
<feature type="transmembrane region" description="Helical" evidence="9">
    <location>
        <begin position="243"/>
        <end position="271"/>
    </location>
</feature>
<evidence type="ECO:0000313" key="11">
    <source>
        <dbReference type="Proteomes" id="UP001239462"/>
    </source>
</evidence>
<keyword evidence="5" id="KW-0378">Hydrolase</keyword>
<evidence type="ECO:0000256" key="5">
    <source>
        <dbReference type="ARBA" id="ARBA00022801"/>
    </source>
</evidence>
<name>A0ABT7PDK7_9BACT</name>
<keyword evidence="2" id="KW-1003">Cell membrane</keyword>
<dbReference type="RefSeq" id="WP_149498585.1">
    <property type="nucleotide sequence ID" value="NZ_CP141221.1"/>
</dbReference>
<protein>
    <submittedName>
        <fullName evidence="10">Exosortase/archaeosortase family protein</fullName>
    </submittedName>
</protein>
<feature type="region of interest" description="Disordered" evidence="8">
    <location>
        <begin position="1"/>
        <end position="31"/>
    </location>
</feature>
<feature type="transmembrane region" description="Helical" evidence="9">
    <location>
        <begin position="187"/>
        <end position="206"/>
    </location>
</feature>
<feature type="transmembrane region" description="Helical" evidence="9">
    <location>
        <begin position="100"/>
        <end position="118"/>
    </location>
</feature>
<evidence type="ECO:0000256" key="7">
    <source>
        <dbReference type="ARBA" id="ARBA00023136"/>
    </source>
</evidence>
<comment type="subcellular location">
    <subcellularLocation>
        <location evidence="1">Cell membrane</location>
        <topology evidence="1">Multi-pass membrane protein</topology>
    </subcellularLocation>
</comment>
<evidence type="ECO:0000256" key="1">
    <source>
        <dbReference type="ARBA" id="ARBA00004651"/>
    </source>
</evidence>
<keyword evidence="3" id="KW-0645">Protease</keyword>
<evidence type="ECO:0000256" key="8">
    <source>
        <dbReference type="SAM" id="MobiDB-lite"/>
    </source>
</evidence>
<evidence type="ECO:0000256" key="4">
    <source>
        <dbReference type="ARBA" id="ARBA00022692"/>
    </source>
</evidence>
<evidence type="ECO:0000313" key="10">
    <source>
        <dbReference type="EMBL" id="MDM4014568.1"/>
    </source>
</evidence>
<feature type="transmembrane region" description="Helical" evidence="9">
    <location>
        <begin position="72"/>
        <end position="88"/>
    </location>
</feature>
<dbReference type="NCBIfam" id="TIGR04178">
    <property type="entry name" value="exo_archaeo"/>
    <property type="match status" value="1"/>
</dbReference>